<sequence>MLNIRKIDKETTWAIRQKVLWPGRALEYVKLEDDDVGMHYGLFVENRLVCVISLFIGPDGAQFRKFATLEEEQGKGYGSELLRYLINEARQRGVDRIWCNSRKSKSDYYRKFGLEETNLLFVKGGIEYVVMEKYLSSPE</sequence>
<keyword evidence="3" id="KW-1185">Reference proteome</keyword>
<dbReference type="PROSITE" id="PS51186">
    <property type="entry name" value="GNAT"/>
    <property type="match status" value="1"/>
</dbReference>
<dbReference type="SUPFAM" id="SSF55729">
    <property type="entry name" value="Acyl-CoA N-acyltransferases (Nat)"/>
    <property type="match status" value="1"/>
</dbReference>
<dbReference type="OrthoDB" id="1178186at2"/>
<gene>
    <name evidence="2" type="ORF">DFP97_107270</name>
</gene>
<keyword evidence="2" id="KW-0808">Transferase</keyword>
<dbReference type="Proteomes" id="UP000252415">
    <property type="component" value="Unassembled WGS sequence"/>
</dbReference>
<accession>A0A368W157</accession>
<feature type="domain" description="N-acetyltransferase" evidence="1">
    <location>
        <begin position="1"/>
        <end position="136"/>
    </location>
</feature>
<dbReference type="InterPro" id="IPR016181">
    <property type="entry name" value="Acyl_CoA_acyltransferase"/>
</dbReference>
<dbReference type="EMBL" id="QPJD01000007">
    <property type="protein sequence ID" value="RCW48068.1"/>
    <property type="molecule type" value="Genomic_DNA"/>
</dbReference>
<proteinExistence type="predicted"/>
<evidence type="ECO:0000313" key="3">
    <source>
        <dbReference type="Proteomes" id="UP000252415"/>
    </source>
</evidence>
<dbReference type="Gene3D" id="3.40.630.30">
    <property type="match status" value="1"/>
</dbReference>
<comment type="caution">
    <text evidence="2">The sequence shown here is derived from an EMBL/GenBank/DDBJ whole genome shotgun (WGS) entry which is preliminary data.</text>
</comment>
<evidence type="ECO:0000313" key="2">
    <source>
        <dbReference type="EMBL" id="RCW48068.1"/>
    </source>
</evidence>
<dbReference type="AlphaFoldDB" id="A0A368W157"/>
<protein>
    <submittedName>
        <fullName evidence="2">Acetyltransferase (GNAT) family protein</fullName>
    </submittedName>
</protein>
<organism evidence="2 3">
    <name type="scientific">Paenibacillus prosopidis</name>
    <dbReference type="NCBI Taxonomy" id="630520"/>
    <lineage>
        <taxon>Bacteria</taxon>
        <taxon>Bacillati</taxon>
        <taxon>Bacillota</taxon>
        <taxon>Bacilli</taxon>
        <taxon>Bacillales</taxon>
        <taxon>Paenibacillaceae</taxon>
        <taxon>Paenibacillus</taxon>
    </lineage>
</organism>
<name>A0A368W157_9BACL</name>
<dbReference type="InterPro" id="IPR000182">
    <property type="entry name" value="GNAT_dom"/>
</dbReference>
<reference evidence="2 3" key="1">
    <citation type="submission" date="2018-07" db="EMBL/GenBank/DDBJ databases">
        <title>Genomic Encyclopedia of Type Strains, Phase III (KMG-III): the genomes of soil and plant-associated and newly described type strains.</title>
        <authorList>
            <person name="Whitman W."/>
        </authorList>
    </citation>
    <scope>NUCLEOTIDE SEQUENCE [LARGE SCALE GENOMIC DNA]</scope>
    <source>
        <strain evidence="2 3">CECT 7506</strain>
    </source>
</reference>
<dbReference type="GO" id="GO:0016747">
    <property type="term" value="F:acyltransferase activity, transferring groups other than amino-acyl groups"/>
    <property type="evidence" value="ECO:0007669"/>
    <property type="project" value="InterPro"/>
</dbReference>
<evidence type="ECO:0000259" key="1">
    <source>
        <dbReference type="PROSITE" id="PS51186"/>
    </source>
</evidence>
<dbReference type="CDD" id="cd04301">
    <property type="entry name" value="NAT_SF"/>
    <property type="match status" value="1"/>
</dbReference>
<dbReference type="Pfam" id="PF13673">
    <property type="entry name" value="Acetyltransf_10"/>
    <property type="match status" value="1"/>
</dbReference>